<comment type="similarity">
    <text evidence="10">Belongs to the phosphoglycerate kinase family.</text>
</comment>
<evidence type="ECO:0000313" key="11">
    <source>
        <dbReference type="EMBL" id="QEE16093.1"/>
    </source>
</evidence>
<sequence length="403" mass="44074">MPEIRFKNITDLDIKGKKILVRADINSSIDLEKNEIRSDPRIKALVPTLEALKDAAVVLIAHQSRFGKPDCIDLKLHAELLNKYLGGTVKFVKDLFGEEAIAAIKALQPGEVLVLNNVRLWEIETKVKSIEEAEQTELIAKLTPLFDYFVNDAFGAAHRAHVSLVGWPKICAGPVVKRELEMVQSLFNPKKPSVWLVGGAKAYDKFLAVKFNLEEGNIDKALICGLTAILMLEAKGIDMGEPNRKFIAEDLDKHRAEIAETCEKFKDSIILPEDMAYEEDGKRKEIDTNQVGSISKSTGDIGSKSIATFKEILKSAATIVANGPPGIFEKEVFKQSSFEIVEAMAEAAKQGAFVCIGGGDMGAVAEMSGHGDKIYISTGGGALLRILSGKDLPLLKVLREKMP</sequence>
<dbReference type="InterPro" id="IPR036043">
    <property type="entry name" value="Phosphoglycerate_kinase_sf"/>
</dbReference>
<reference evidence="11 12" key="1">
    <citation type="journal article" date="2020" name="Nature">
        <title>Isolation of an archaeon at the prokaryote-eukaryote interface.</title>
        <authorList>
            <person name="Imachi H."/>
            <person name="Nobu M.K."/>
            <person name="Nakahara N."/>
            <person name="Morono Y."/>
            <person name="Ogawara M."/>
            <person name="Takaki Y."/>
            <person name="Takano Y."/>
            <person name="Uematsu K."/>
            <person name="Ikuta T."/>
            <person name="Ito M."/>
            <person name="Matsui Y."/>
            <person name="Miyazaki M."/>
            <person name="Murata K."/>
            <person name="Saito Y."/>
            <person name="Sakai S."/>
            <person name="Song C."/>
            <person name="Tasumi E."/>
            <person name="Yamanaka Y."/>
            <person name="Yamaguchi T."/>
            <person name="Kamagata Y."/>
            <person name="Tamaki H."/>
            <person name="Takai K."/>
        </authorList>
    </citation>
    <scope>NUCLEOTIDE SEQUENCE [LARGE SCALE GENOMIC DNA]</scope>
    <source>
        <strain evidence="11 12">MK-D1</strain>
    </source>
</reference>
<proteinExistence type="inferred from homology"/>
<evidence type="ECO:0000256" key="6">
    <source>
        <dbReference type="ARBA" id="ARBA00022777"/>
    </source>
</evidence>
<dbReference type="GO" id="GO:0043531">
    <property type="term" value="F:ADP binding"/>
    <property type="evidence" value="ECO:0007669"/>
    <property type="project" value="TreeGrafter"/>
</dbReference>
<feature type="binding site" evidence="8">
    <location>
        <begin position="62"/>
        <end position="65"/>
    </location>
    <ligand>
        <name>substrate</name>
    </ligand>
</feature>
<dbReference type="GO" id="GO:0005829">
    <property type="term" value="C:cytosol"/>
    <property type="evidence" value="ECO:0007669"/>
    <property type="project" value="TreeGrafter"/>
</dbReference>
<dbReference type="Proteomes" id="UP000321408">
    <property type="component" value="Chromosome"/>
</dbReference>
<dbReference type="AlphaFoldDB" id="A0A5B9DAE7"/>
<gene>
    <name evidence="11" type="primary">pgk</name>
    <name evidence="11" type="ORF">DSAG12_01921</name>
</gene>
<keyword evidence="12" id="KW-1185">Reference proteome</keyword>
<evidence type="ECO:0000256" key="1">
    <source>
        <dbReference type="ARBA" id="ARBA00000642"/>
    </source>
</evidence>
<keyword evidence="5" id="KW-0547">Nucleotide-binding</keyword>
<dbReference type="Gene3D" id="3.40.50.1260">
    <property type="entry name" value="Phosphoglycerate kinase, N-terminal domain"/>
    <property type="match status" value="2"/>
</dbReference>
<dbReference type="InterPro" id="IPR001576">
    <property type="entry name" value="Phosphoglycerate_kinase"/>
</dbReference>
<dbReference type="EMBL" id="CP042905">
    <property type="protein sequence ID" value="QEE16093.1"/>
    <property type="molecule type" value="Genomic_DNA"/>
</dbReference>
<dbReference type="OrthoDB" id="6575at2157"/>
<feature type="binding site" evidence="8">
    <location>
        <position position="119"/>
    </location>
    <ligand>
        <name>(2R)-3-phosphoglycerate</name>
        <dbReference type="ChEBI" id="CHEBI:58272"/>
    </ligand>
</feature>
<name>A0A5B9DAE7_9ARCH</name>
<evidence type="ECO:0000256" key="10">
    <source>
        <dbReference type="RuleBase" id="RU000532"/>
    </source>
</evidence>
<feature type="binding site" evidence="9">
    <location>
        <position position="329"/>
    </location>
    <ligand>
        <name>ATP</name>
        <dbReference type="ChEBI" id="CHEBI:30616"/>
    </ligand>
</feature>
<evidence type="ECO:0000256" key="7">
    <source>
        <dbReference type="ARBA" id="ARBA00022840"/>
    </source>
</evidence>
<dbReference type="GO" id="GO:0006094">
    <property type="term" value="P:gluconeogenesis"/>
    <property type="evidence" value="ECO:0007669"/>
    <property type="project" value="TreeGrafter"/>
</dbReference>
<feature type="binding site" evidence="8">
    <location>
        <position position="41"/>
    </location>
    <ligand>
        <name>(2R)-3-phosphoglycerate</name>
        <dbReference type="ChEBI" id="CHEBI:58272"/>
    </ligand>
</feature>
<dbReference type="EC" id="2.7.2.3" evidence="2 10"/>
<dbReference type="GO" id="GO:0006096">
    <property type="term" value="P:glycolytic process"/>
    <property type="evidence" value="ECO:0007669"/>
    <property type="project" value="InterPro"/>
</dbReference>
<dbReference type="InterPro" id="IPR015824">
    <property type="entry name" value="Phosphoglycerate_kinase_N"/>
</dbReference>
<accession>A0A5B9DAE7</accession>
<keyword evidence="6 10" id="KW-0418">Kinase</keyword>
<dbReference type="PIRSF" id="PIRSF000724">
    <property type="entry name" value="Pgk"/>
    <property type="match status" value="1"/>
</dbReference>
<feature type="binding site" evidence="9">
    <location>
        <position position="205"/>
    </location>
    <ligand>
        <name>ATP</name>
        <dbReference type="ChEBI" id="CHEBI:30616"/>
    </ligand>
</feature>
<evidence type="ECO:0000256" key="9">
    <source>
        <dbReference type="PIRSR" id="PIRSR000724-2"/>
    </source>
</evidence>
<evidence type="ECO:0000256" key="3">
    <source>
        <dbReference type="ARBA" id="ARBA00016471"/>
    </source>
</evidence>
<dbReference type="PANTHER" id="PTHR11406">
    <property type="entry name" value="PHOSPHOGLYCERATE KINASE"/>
    <property type="match status" value="1"/>
</dbReference>
<feature type="binding site" evidence="8">
    <location>
        <begin position="24"/>
        <end position="26"/>
    </location>
    <ligand>
        <name>substrate</name>
    </ligand>
</feature>
<dbReference type="Pfam" id="PF00162">
    <property type="entry name" value="PGK"/>
    <property type="match status" value="1"/>
</dbReference>
<dbReference type="GO" id="GO:0004618">
    <property type="term" value="F:phosphoglycerate kinase activity"/>
    <property type="evidence" value="ECO:0007669"/>
    <property type="project" value="UniProtKB-EC"/>
</dbReference>
<dbReference type="GO" id="GO:0005524">
    <property type="term" value="F:ATP binding"/>
    <property type="evidence" value="ECO:0007669"/>
    <property type="project" value="UniProtKB-KW"/>
</dbReference>
<evidence type="ECO:0000313" key="12">
    <source>
        <dbReference type="Proteomes" id="UP000321408"/>
    </source>
</evidence>
<dbReference type="RefSeq" id="WP_147662979.1">
    <property type="nucleotide sequence ID" value="NZ_CP042905.2"/>
</dbReference>
<dbReference type="KEGG" id="psyt:DSAG12_01921"/>
<keyword evidence="7 9" id="KW-0067">ATP-binding</keyword>
<evidence type="ECO:0000256" key="5">
    <source>
        <dbReference type="ARBA" id="ARBA00022741"/>
    </source>
</evidence>
<dbReference type="PRINTS" id="PR00477">
    <property type="entry name" value="PHGLYCKINASE"/>
</dbReference>
<evidence type="ECO:0000256" key="8">
    <source>
        <dbReference type="PIRSR" id="PIRSR000724-1"/>
    </source>
</evidence>
<dbReference type="SUPFAM" id="SSF53748">
    <property type="entry name" value="Phosphoglycerate kinase"/>
    <property type="match status" value="1"/>
</dbReference>
<organism evidence="11 12">
    <name type="scientific">Promethearchaeum syntrophicum</name>
    <dbReference type="NCBI Taxonomy" id="2594042"/>
    <lineage>
        <taxon>Archaea</taxon>
        <taxon>Promethearchaeati</taxon>
        <taxon>Promethearchaeota</taxon>
        <taxon>Promethearchaeia</taxon>
        <taxon>Promethearchaeales</taxon>
        <taxon>Promethearchaeaceae</taxon>
        <taxon>Promethearchaeum</taxon>
    </lineage>
</organism>
<feature type="binding site" evidence="8">
    <location>
        <position position="159"/>
    </location>
    <ligand>
        <name>(2R)-3-phosphoglycerate</name>
        <dbReference type="ChEBI" id="CHEBI:58272"/>
    </ligand>
</feature>
<evidence type="ECO:0000256" key="4">
    <source>
        <dbReference type="ARBA" id="ARBA00022679"/>
    </source>
</evidence>
<keyword evidence="4 10" id="KW-0808">Transferase</keyword>
<reference evidence="11 12" key="2">
    <citation type="journal article" date="2024" name="Int. J. Syst. Evol. Microbiol.">
        <title>Promethearchaeum syntrophicum gen. nov., sp. nov., an anaerobic, obligately syntrophic archaeon, the first isolate of the lineage 'Asgard' archaea, and proposal of the new archaeal phylum Promethearchaeota phyl. nov. and kingdom Promethearchaeati regn. nov.</title>
        <authorList>
            <person name="Imachi H."/>
            <person name="Nobu M.K."/>
            <person name="Kato S."/>
            <person name="Takaki Y."/>
            <person name="Miyazaki M."/>
            <person name="Miyata M."/>
            <person name="Ogawara M."/>
            <person name="Saito Y."/>
            <person name="Sakai S."/>
            <person name="Tahara Y.O."/>
            <person name="Takano Y."/>
            <person name="Tasumi E."/>
            <person name="Uematsu K."/>
            <person name="Yoshimura T."/>
            <person name="Itoh T."/>
            <person name="Ohkuma M."/>
            <person name="Takai K."/>
        </authorList>
    </citation>
    <scope>NUCLEOTIDE SEQUENCE [LARGE SCALE GENOMIC DNA]</scope>
    <source>
        <strain evidence="11 12">MK-D1</strain>
    </source>
</reference>
<dbReference type="GeneID" id="41329913"/>
<protein>
    <recommendedName>
        <fullName evidence="3 10">Phosphoglycerate kinase</fullName>
        <ecNumber evidence="2 10">2.7.2.3</ecNumber>
    </recommendedName>
</protein>
<evidence type="ECO:0000256" key="2">
    <source>
        <dbReference type="ARBA" id="ARBA00013061"/>
    </source>
</evidence>
<comment type="catalytic activity">
    <reaction evidence="1 10">
        <text>(2R)-3-phosphoglycerate + ATP = (2R)-3-phospho-glyceroyl phosphate + ADP</text>
        <dbReference type="Rhea" id="RHEA:14801"/>
        <dbReference type="ChEBI" id="CHEBI:30616"/>
        <dbReference type="ChEBI" id="CHEBI:57604"/>
        <dbReference type="ChEBI" id="CHEBI:58272"/>
        <dbReference type="ChEBI" id="CHEBI:456216"/>
        <dbReference type="EC" id="2.7.2.3"/>
    </reaction>
</comment>
<dbReference type="PANTHER" id="PTHR11406:SF23">
    <property type="entry name" value="PHOSPHOGLYCERATE KINASE 1, CHLOROPLASTIC-RELATED"/>
    <property type="match status" value="1"/>
</dbReference>